<dbReference type="EMBL" id="AP009240">
    <property type="protein sequence ID" value="BAG77203.1"/>
    <property type="molecule type" value="Genomic_DNA"/>
</dbReference>
<accession>A0A979H386</accession>
<organism evidence="2 3">
    <name type="scientific">Escherichia coli (strain SE11)</name>
    <dbReference type="NCBI Taxonomy" id="409438"/>
    <lineage>
        <taxon>Bacteria</taxon>
        <taxon>Pseudomonadati</taxon>
        <taxon>Pseudomonadota</taxon>
        <taxon>Gammaproteobacteria</taxon>
        <taxon>Enterobacterales</taxon>
        <taxon>Enterobacteriaceae</taxon>
        <taxon>Escherichia</taxon>
    </lineage>
</organism>
<gene>
    <name evidence="2" type="ordered locus">ECSE_1679</name>
</gene>
<reference evidence="2 3" key="1">
    <citation type="journal article" date="2008" name="DNA Res.">
        <title>Complete genome sequence and comparative analysis of the wild-type commensal Escherichia coli strain SE11 isolated from a healthy adult.</title>
        <authorList>
            <person name="Oshima K."/>
            <person name="Toh H."/>
            <person name="Ogura Y."/>
            <person name="Sasamoto H."/>
            <person name="Morita H."/>
            <person name="Park S.-H."/>
            <person name="Ooka T."/>
            <person name="Iyoda S."/>
            <person name="Taylor T.D."/>
            <person name="Hayashi T."/>
            <person name="Itoh K."/>
            <person name="Hattori M."/>
        </authorList>
    </citation>
    <scope>NUCLEOTIDE SEQUENCE [LARGE SCALE GENOMIC DNA]</scope>
    <source>
        <strain evidence="2 3">SE11</strain>
    </source>
</reference>
<name>A0A979H386_ECOSE</name>
<evidence type="ECO:0000313" key="3">
    <source>
        <dbReference type="Proteomes" id="UP000008199"/>
    </source>
</evidence>
<dbReference type="KEGG" id="ecy:ECSE_1679"/>
<protein>
    <submittedName>
        <fullName evidence="2">Hypothetical phage protein</fullName>
    </submittedName>
</protein>
<dbReference type="InterPro" id="IPR007539">
    <property type="entry name" value="DUF551"/>
</dbReference>
<dbReference type="RefSeq" id="WP_012565095.1">
    <property type="nucleotide sequence ID" value="NC_011415.1"/>
</dbReference>
<evidence type="ECO:0000313" key="2">
    <source>
        <dbReference type="EMBL" id="BAG77203.1"/>
    </source>
</evidence>
<evidence type="ECO:0000259" key="1">
    <source>
        <dbReference type="Pfam" id="PF04448"/>
    </source>
</evidence>
<feature type="domain" description="DUF551" evidence="1">
    <location>
        <begin position="124"/>
        <end position="190"/>
    </location>
</feature>
<sequence length="195" mass="21676">MINRTKLEHILEYARQQKCIGQLCKIPPGDMVGIVEMAMRKAGNSPVTPACLPGGFTIEDAKELHENLVRSHISQALSGEKMKKKDREADLRWIHDVIVQAAWFVKASLEQTALSGTPPVTTDGWISCSERMPEKNQNVLISVNFDSSLVEPLICSARYTGSTFRRGDATIKPGNGIEQATHWMPLPEPPREVNQ</sequence>
<dbReference type="AlphaFoldDB" id="A0A979H386"/>
<proteinExistence type="predicted"/>
<dbReference type="Pfam" id="PF04448">
    <property type="entry name" value="DUF551"/>
    <property type="match status" value="1"/>
</dbReference>
<dbReference type="Proteomes" id="UP000008199">
    <property type="component" value="Chromosome"/>
</dbReference>